<dbReference type="EMBL" id="CAXAMN010005669">
    <property type="protein sequence ID" value="CAK9014886.1"/>
    <property type="molecule type" value="Genomic_DNA"/>
</dbReference>
<evidence type="ECO:0000313" key="5">
    <source>
        <dbReference type="EMBL" id="CAK9014886.1"/>
    </source>
</evidence>
<keyword evidence="3" id="KW-1133">Transmembrane helix</keyword>
<dbReference type="InterPro" id="IPR019537">
    <property type="entry name" value="TMEM65"/>
</dbReference>
<comment type="caution">
    <text evidence="5">The sequence shown here is derived from an EMBL/GenBank/DDBJ whole genome shotgun (WGS) entry which is preliminary data.</text>
</comment>
<evidence type="ECO:0000256" key="2">
    <source>
        <dbReference type="ARBA" id="ARBA00022692"/>
    </source>
</evidence>
<comment type="subcellular location">
    <subcellularLocation>
        <location evidence="1">Membrane</location>
        <topology evidence="1">Multi-pass membrane protein</topology>
    </subcellularLocation>
</comment>
<keyword evidence="2" id="KW-0812">Transmembrane</keyword>
<evidence type="ECO:0000256" key="3">
    <source>
        <dbReference type="ARBA" id="ARBA00022989"/>
    </source>
</evidence>
<dbReference type="Pfam" id="PF10507">
    <property type="entry name" value="TMEM65"/>
    <property type="match status" value="1"/>
</dbReference>
<organism evidence="5 6">
    <name type="scientific">Durusdinium trenchii</name>
    <dbReference type="NCBI Taxonomy" id="1381693"/>
    <lineage>
        <taxon>Eukaryota</taxon>
        <taxon>Sar</taxon>
        <taxon>Alveolata</taxon>
        <taxon>Dinophyceae</taxon>
        <taxon>Suessiales</taxon>
        <taxon>Symbiodiniaceae</taxon>
        <taxon>Durusdinium</taxon>
    </lineage>
</organism>
<dbReference type="PANTHER" id="PTHR21706:SF15">
    <property type="entry name" value="TRANSMEMBRANE PROTEIN 65"/>
    <property type="match status" value="1"/>
</dbReference>
<protein>
    <recommendedName>
        <fullName evidence="7">H(+)-exporting diphosphatase</fullName>
    </recommendedName>
</protein>
<dbReference type="Proteomes" id="UP001642484">
    <property type="component" value="Unassembled WGS sequence"/>
</dbReference>
<evidence type="ECO:0000313" key="6">
    <source>
        <dbReference type="Proteomes" id="UP001642484"/>
    </source>
</evidence>
<evidence type="ECO:0008006" key="7">
    <source>
        <dbReference type="Google" id="ProtNLM"/>
    </source>
</evidence>
<accession>A0ABP0JKU1</accession>
<proteinExistence type="predicted"/>
<sequence>MIVCGDFIDAQFGVMFGLTTMASAGLGNWLSDTIGLGLGDVIERSAAKMGLSNGGLSPAQERMQIAKMTTLGGKLIGITLGCFAGLRAGTSSRSKQPDVLDLPRNDSGIPSLQGCLQRLSSEYYSTYPVALLVELYRSRLRVEGHGPFCPRGGCELARESSLCR</sequence>
<gene>
    <name evidence="5" type="ORF">CCMP2556_LOCUS11885</name>
</gene>
<keyword evidence="4" id="KW-0472">Membrane</keyword>
<dbReference type="PANTHER" id="PTHR21706">
    <property type="entry name" value="TRANSMEMBRANE PROTEIN 65"/>
    <property type="match status" value="1"/>
</dbReference>
<keyword evidence="6" id="KW-1185">Reference proteome</keyword>
<evidence type="ECO:0000256" key="4">
    <source>
        <dbReference type="ARBA" id="ARBA00023136"/>
    </source>
</evidence>
<reference evidence="5 6" key="1">
    <citation type="submission" date="2024-02" db="EMBL/GenBank/DDBJ databases">
        <authorList>
            <person name="Chen Y."/>
            <person name="Shah S."/>
            <person name="Dougan E. K."/>
            <person name="Thang M."/>
            <person name="Chan C."/>
        </authorList>
    </citation>
    <scope>NUCLEOTIDE SEQUENCE [LARGE SCALE GENOMIC DNA]</scope>
</reference>
<name>A0ABP0JKU1_9DINO</name>
<evidence type="ECO:0000256" key="1">
    <source>
        <dbReference type="ARBA" id="ARBA00004141"/>
    </source>
</evidence>